<accession>A0ABR1LM94</accession>
<reference evidence="1 2" key="1">
    <citation type="submission" date="2024-04" db="EMBL/GenBank/DDBJ databases">
        <title>Phyllosticta paracitricarpa is synonymous to the EU quarantine fungus P. citricarpa based on phylogenomic analyses.</title>
        <authorList>
            <consortium name="Lawrence Berkeley National Laboratory"/>
            <person name="Van ingen-buijs V.A."/>
            <person name="Van westerhoven A.C."/>
            <person name="Haridas S."/>
            <person name="Skiadas P."/>
            <person name="Martin F."/>
            <person name="Groenewald J.Z."/>
            <person name="Crous P.W."/>
            <person name="Seidl M.F."/>
        </authorList>
    </citation>
    <scope>NUCLEOTIDE SEQUENCE [LARGE SCALE GENOMIC DNA]</scope>
    <source>
        <strain evidence="1 2">CPC 17464</strain>
    </source>
</reference>
<organism evidence="1 2">
    <name type="scientific">Phyllosticta citribraziliensis</name>
    <dbReference type="NCBI Taxonomy" id="989973"/>
    <lineage>
        <taxon>Eukaryota</taxon>
        <taxon>Fungi</taxon>
        <taxon>Dikarya</taxon>
        <taxon>Ascomycota</taxon>
        <taxon>Pezizomycotina</taxon>
        <taxon>Dothideomycetes</taxon>
        <taxon>Dothideomycetes incertae sedis</taxon>
        <taxon>Botryosphaeriales</taxon>
        <taxon>Phyllostictaceae</taxon>
        <taxon>Phyllosticta</taxon>
    </lineage>
</organism>
<proteinExistence type="predicted"/>
<comment type="caution">
    <text evidence="1">The sequence shown here is derived from an EMBL/GenBank/DDBJ whole genome shotgun (WGS) entry which is preliminary data.</text>
</comment>
<sequence>MIEPKHVLNLMAGVTMMALIDDEIEFRMMDRSGRLPSCVVCLYRKVLSNFWSVKHAEWTGRQKISRPVRQGHRFKAPFGKDHYDVSYRPITALSFVRWGEGRGASEKTSEGTLQRHAAQDEHDLPRALAFSSLCSDCWGSYAFSDPGESPENHADGWGAPRRKSSSFVVPGAGVPVDSMRLLRTMANLRFLEHDSRKLFMGQGDGREGVSLGCH</sequence>
<dbReference type="Proteomes" id="UP001360953">
    <property type="component" value="Unassembled WGS sequence"/>
</dbReference>
<protein>
    <submittedName>
        <fullName evidence="1">Uncharacterized protein</fullName>
    </submittedName>
</protein>
<gene>
    <name evidence="1" type="ORF">J3D65DRAFT_413353</name>
</gene>
<dbReference type="GeneID" id="92028930"/>
<keyword evidence="2" id="KW-1185">Reference proteome</keyword>
<dbReference type="RefSeq" id="XP_066654733.1">
    <property type="nucleotide sequence ID" value="XM_066796024.1"/>
</dbReference>
<evidence type="ECO:0000313" key="2">
    <source>
        <dbReference type="Proteomes" id="UP001360953"/>
    </source>
</evidence>
<name>A0ABR1LM94_9PEZI</name>
<dbReference type="EMBL" id="JBBPEH010000007">
    <property type="protein sequence ID" value="KAK7536317.1"/>
    <property type="molecule type" value="Genomic_DNA"/>
</dbReference>
<evidence type="ECO:0000313" key="1">
    <source>
        <dbReference type="EMBL" id="KAK7536317.1"/>
    </source>
</evidence>